<feature type="signal peptide" evidence="6">
    <location>
        <begin position="1"/>
        <end position="21"/>
    </location>
</feature>
<accession>A0A098S4J2</accession>
<dbReference type="EMBL" id="JPOS01000075">
    <property type="protein sequence ID" value="KGE86733.1"/>
    <property type="molecule type" value="Genomic_DNA"/>
</dbReference>
<protein>
    <recommendedName>
        <fullName evidence="4">Aminopeptidase</fullName>
    </recommendedName>
</protein>
<sequence length="395" mass="44759">MKLNPILIILFAFLLALPAGAQVDLINKVKDNQSENAKAGFQWTPVVDLERTSVKNQGASGTCWSYSSNSFLESEMIRMGKEPVDLAEMFTVRNTYEEKADRYVRLHGNLNFGQGGALPDVIDMYGKYGAVPQSAYAGLNYGYDYNRHGEMEAILKGMLDAVIANKNKRLSPVWKEAYNKVLDVYLGEHPESFEYMGKTYTPKSFAEEVVGVEAGDYVQVTSWSHHPLYEKCVILVPDNWTYGESYNVAMEDMITIIDHALKNGYSISWAADVSEKYFSWKNGIAFVPEQDYADMAAEEREQLFNGPKPEAAITVEMRQEAYDNYTTTDDHGMQIVGISKDQNGKEWYLVKNSWGTGNDYEGYLYVSKNYVRYKTLSFLLHKEGIPASLRKKLSM</sequence>
<feature type="chain" id="PRO_5001939856" description="Aminopeptidase" evidence="6">
    <location>
        <begin position="22"/>
        <end position="395"/>
    </location>
</feature>
<dbReference type="AlphaFoldDB" id="A0A098S4J2"/>
<dbReference type="SUPFAM" id="SSF54001">
    <property type="entry name" value="Cysteine proteinases"/>
    <property type="match status" value="1"/>
</dbReference>
<evidence type="ECO:0000313" key="8">
    <source>
        <dbReference type="Proteomes" id="UP000029736"/>
    </source>
</evidence>
<keyword evidence="1 4" id="KW-0645">Protease</keyword>
<dbReference type="GO" id="GO:0009636">
    <property type="term" value="P:response to toxic substance"/>
    <property type="evidence" value="ECO:0007669"/>
    <property type="project" value="TreeGrafter"/>
</dbReference>
<keyword evidence="3 4" id="KW-0788">Thiol protease</keyword>
<feature type="active site" evidence="5">
    <location>
        <position position="352"/>
    </location>
</feature>
<evidence type="ECO:0000256" key="3">
    <source>
        <dbReference type="ARBA" id="ARBA00022807"/>
    </source>
</evidence>
<dbReference type="GO" id="GO:0070005">
    <property type="term" value="F:cysteine-type aminopeptidase activity"/>
    <property type="evidence" value="ECO:0007669"/>
    <property type="project" value="InterPro"/>
</dbReference>
<feature type="active site" evidence="5">
    <location>
        <position position="63"/>
    </location>
</feature>
<evidence type="ECO:0000256" key="4">
    <source>
        <dbReference type="PIRNR" id="PIRNR005700"/>
    </source>
</evidence>
<dbReference type="PROSITE" id="PS00139">
    <property type="entry name" value="THIOL_PROTEASE_CYS"/>
    <property type="match status" value="1"/>
</dbReference>
<dbReference type="PANTHER" id="PTHR10363">
    <property type="entry name" value="BLEOMYCIN HYDROLASE"/>
    <property type="match status" value="1"/>
</dbReference>
<name>A0A098S4J2_9BACT</name>
<comment type="caution">
    <text evidence="7">The sequence shown here is derived from an EMBL/GenBank/DDBJ whole genome shotgun (WGS) entry which is preliminary data.</text>
</comment>
<dbReference type="OrthoDB" id="9814054at2"/>
<keyword evidence="2 4" id="KW-0378">Hydrolase</keyword>
<gene>
    <name evidence="7" type="ORF">IX84_19885</name>
</gene>
<evidence type="ECO:0000256" key="6">
    <source>
        <dbReference type="SAM" id="SignalP"/>
    </source>
</evidence>
<dbReference type="InterPro" id="IPR000169">
    <property type="entry name" value="Pept_cys_AS"/>
</dbReference>
<keyword evidence="4 7" id="KW-0031">Aminopeptidase</keyword>
<dbReference type="InterPro" id="IPR004134">
    <property type="entry name" value="Peptidase_C1B"/>
</dbReference>
<dbReference type="Pfam" id="PF03051">
    <property type="entry name" value="Peptidase_C1_2"/>
    <property type="match status" value="1"/>
</dbReference>
<keyword evidence="6" id="KW-0732">Signal</keyword>
<evidence type="ECO:0000256" key="1">
    <source>
        <dbReference type="ARBA" id="ARBA00022670"/>
    </source>
</evidence>
<dbReference type="GO" id="GO:0005737">
    <property type="term" value="C:cytoplasm"/>
    <property type="evidence" value="ECO:0007669"/>
    <property type="project" value="TreeGrafter"/>
</dbReference>
<organism evidence="7 8">
    <name type="scientific">Phaeodactylibacter xiamenensis</name>
    <dbReference type="NCBI Taxonomy" id="1524460"/>
    <lineage>
        <taxon>Bacteria</taxon>
        <taxon>Pseudomonadati</taxon>
        <taxon>Bacteroidota</taxon>
        <taxon>Saprospiria</taxon>
        <taxon>Saprospirales</taxon>
        <taxon>Haliscomenobacteraceae</taxon>
        <taxon>Phaeodactylibacter</taxon>
    </lineage>
</organism>
<evidence type="ECO:0000256" key="2">
    <source>
        <dbReference type="ARBA" id="ARBA00022801"/>
    </source>
</evidence>
<comment type="similarity">
    <text evidence="4">Belongs to the peptidase C1 family.</text>
</comment>
<feature type="active site" evidence="5">
    <location>
        <position position="331"/>
    </location>
</feature>
<dbReference type="GO" id="GO:0006508">
    <property type="term" value="P:proteolysis"/>
    <property type="evidence" value="ECO:0007669"/>
    <property type="project" value="UniProtKB-KW"/>
</dbReference>
<dbReference type="PANTHER" id="PTHR10363:SF2">
    <property type="entry name" value="BLEOMYCIN HYDROLASE"/>
    <property type="match status" value="1"/>
</dbReference>
<dbReference type="Proteomes" id="UP000029736">
    <property type="component" value="Unassembled WGS sequence"/>
</dbReference>
<evidence type="ECO:0000256" key="5">
    <source>
        <dbReference type="PIRSR" id="PIRSR005700-1"/>
    </source>
</evidence>
<dbReference type="GO" id="GO:0043418">
    <property type="term" value="P:homocysteine catabolic process"/>
    <property type="evidence" value="ECO:0007669"/>
    <property type="project" value="TreeGrafter"/>
</dbReference>
<dbReference type="Gene3D" id="3.90.70.10">
    <property type="entry name" value="Cysteine proteinases"/>
    <property type="match status" value="1"/>
</dbReference>
<dbReference type="STRING" id="1524460.IX84_19885"/>
<dbReference type="InterPro" id="IPR038765">
    <property type="entry name" value="Papain-like_cys_pep_sf"/>
</dbReference>
<dbReference type="RefSeq" id="WP_044224278.1">
    <property type="nucleotide sequence ID" value="NZ_CAKZLC010000104.1"/>
</dbReference>
<keyword evidence="8" id="KW-1185">Reference proteome</keyword>
<evidence type="ECO:0000313" key="7">
    <source>
        <dbReference type="EMBL" id="KGE86733.1"/>
    </source>
</evidence>
<proteinExistence type="inferred from homology"/>
<reference evidence="7 8" key="1">
    <citation type="journal article" date="2014" name="Int. J. Syst. Evol. Microbiol.">
        <title>Phaeodactylibacter xiamenensis gen. nov., sp. nov., a member of the family Saprospiraceae isolated from the marine alga Phaeodactylum tricornutum.</title>
        <authorList>
            <person name="Chen Z.Jr."/>
            <person name="Lei X."/>
            <person name="Lai Q."/>
            <person name="Li Y."/>
            <person name="Zhang B."/>
            <person name="Zhang J."/>
            <person name="Zhang H."/>
            <person name="Yang L."/>
            <person name="Zheng W."/>
            <person name="Tian Y."/>
            <person name="Yu Z."/>
            <person name="Xu H.Jr."/>
            <person name="Zheng T."/>
        </authorList>
    </citation>
    <scope>NUCLEOTIDE SEQUENCE [LARGE SCALE GENOMIC DNA]</scope>
    <source>
        <strain evidence="7 8">KD52</strain>
    </source>
</reference>
<dbReference type="PIRSF" id="PIRSF005700">
    <property type="entry name" value="PepC"/>
    <property type="match status" value="1"/>
</dbReference>